<keyword evidence="5" id="KW-1003">Cell membrane</keyword>
<keyword evidence="9" id="KW-0560">Oxidoreductase</keyword>
<comment type="caution">
    <text evidence="15">The sequence shown here is derived from an EMBL/GenBank/DDBJ whole genome shotgun (WGS) entry which is preliminary data.</text>
</comment>
<dbReference type="GO" id="GO:0006826">
    <property type="term" value="P:iron ion transport"/>
    <property type="evidence" value="ECO:0007669"/>
    <property type="project" value="UniProtKB-ARBA"/>
</dbReference>
<dbReference type="GO" id="GO:0052851">
    <property type="term" value="F:ferric-chelate reductase (NADPH) activity"/>
    <property type="evidence" value="ECO:0007669"/>
    <property type="project" value="UniProtKB-EC"/>
</dbReference>
<dbReference type="GO" id="GO:0006879">
    <property type="term" value="P:intracellular iron ion homeostasis"/>
    <property type="evidence" value="ECO:0007669"/>
    <property type="project" value="TreeGrafter"/>
</dbReference>
<dbReference type="EMBL" id="JAGSXJ010000004">
    <property type="protein sequence ID" value="KAH6692557.1"/>
    <property type="molecule type" value="Genomic_DNA"/>
</dbReference>
<comment type="similarity">
    <text evidence="2">Belongs to the ferric reductase (FRE) family.</text>
</comment>
<keyword evidence="11 13" id="KW-0472">Membrane</keyword>
<comment type="catalytic activity">
    <reaction evidence="12">
        <text>2 a Fe(II)-siderophore + NADP(+) + H(+) = 2 a Fe(III)-siderophore + NADPH</text>
        <dbReference type="Rhea" id="RHEA:28795"/>
        <dbReference type="Rhea" id="RHEA-COMP:11342"/>
        <dbReference type="Rhea" id="RHEA-COMP:11344"/>
        <dbReference type="ChEBI" id="CHEBI:15378"/>
        <dbReference type="ChEBI" id="CHEBI:29033"/>
        <dbReference type="ChEBI" id="CHEBI:29034"/>
        <dbReference type="ChEBI" id="CHEBI:57783"/>
        <dbReference type="ChEBI" id="CHEBI:58349"/>
        <dbReference type="EC" id="1.16.1.9"/>
    </reaction>
</comment>
<dbReference type="Pfam" id="PF08030">
    <property type="entry name" value="NAD_binding_6"/>
    <property type="match status" value="1"/>
</dbReference>
<dbReference type="Gene3D" id="3.40.50.80">
    <property type="entry name" value="Nucleotide-binding domain of ferredoxin-NADP reductase (FNR) module"/>
    <property type="match status" value="1"/>
</dbReference>
<reference evidence="15" key="1">
    <citation type="journal article" date="2021" name="Nat. Commun.">
        <title>Genetic determinants of endophytism in the Arabidopsis root mycobiome.</title>
        <authorList>
            <person name="Mesny F."/>
            <person name="Miyauchi S."/>
            <person name="Thiergart T."/>
            <person name="Pickel B."/>
            <person name="Atanasova L."/>
            <person name="Karlsson M."/>
            <person name="Huettel B."/>
            <person name="Barry K.W."/>
            <person name="Haridas S."/>
            <person name="Chen C."/>
            <person name="Bauer D."/>
            <person name="Andreopoulos W."/>
            <person name="Pangilinan J."/>
            <person name="LaButti K."/>
            <person name="Riley R."/>
            <person name="Lipzen A."/>
            <person name="Clum A."/>
            <person name="Drula E."/>
            <person name="Henrissat B."/>
            <person name="Kohler A."/>
            <person name="Grigoriev I.V."/>
            <person name="Martin F.M."/>
            <person name="Hacquard S."/>
        </authorList>
    </citation>
    <scope>NUCLEOTIDE SEQUENCE</scope>
    <source>
        <strain evidence="15">MPI-SDFR-AT-0117</strain>
    </source>
</reference>
<evidence type="ECO:0000256" key="11">
    <source>
        <dbReference type="ARBA" id="ARBA00023136"/>
    </source>
</evidence>
<evidence type="ECO:0000256" key="6">
    <source>
        <dbReference type="ARBA" id="ARBA00022692"/>
    </source>
</evidence>
<protein>
    <recommendedName>
        <fullName evidence="3">ferric-chelate reductase (NADPH)</fullName>
        <ecNumber evidence="3">1.16.1.9</ecNumber>
    </recommendedName>
</protein>
<dbReference type="InterPro" id="IPR051410">
    <property type="entry name" value="Ferric/Cupric_Reductase"/>
</dbReference>
<dbReference type="InterPro" id="IPR017938">
    <property type="entry name" value="Riboflavin_synthase-like_b-brl"/>
</dbReference>
<dbReference type="InterPro" id="IPR039261">
    <property type="entry name" value="FNR_nucleotide-bd"/>
</dbReference>
<accession>A0A9P8VI33</accession>
<name>A0A9P8VI33_9PEZI</name>
<dbReference type="EC" id="1.16.1.9" evidence="3"/>
<evidence type="ECO:0000256" key="1">
    <source>
        <dbReference type="ARBA" id="ARBA00004651"/>
    </source>
</evidence>
<sequence>MQADASFLSRLVPRQGYHTQDPTAGGLVEYWGYAVRVLPCTNDQGTCEYLESVYGGHERGMLYTGILWGTIVGILLLWAVGRHFWEPRRALGPEDIVAKEGRPTTTSSMHRLTQAVTATIRRYLLPDSVRFIFGRTTRLQVLILVLLMTYLSIFTFIGIWYKTWITPVKGYDNLYQKRSWLGAWSDRLGVLAFALTPFSVMLGSRESILSLLTGMPYQSFNFLHRWLGWIIAAQSIVHALGWTLIETVDYQPQPDVAVKWINQLYMIWGCVAICLLLLLVLLATPWAIRITGYEFFRKSHYVLAMVYIGACWGHWKPLKVFMIPGLAIWLVDRAVRLIRSFFIHYQYLPDGSMGFRTAPAAVTLFPDADDGDIVRLDFTHPQAAWKPGQHFFLCFAKASVWQSHPFTPLNLPVEKDGVVEHSYIFRARGGETRKIADMATASLSLMREPLTTAVVMQGPYGDDHVLHLTPEVNVLCVAGGTGITYALPTLLWLAMQPISPERRISLVWTVRRRKDIDWVRGELEKLSLAKRGIDITIYVTRESQEEVAAAAFDDLEMEAGVKSSASSVTTVEEDNWTINSGGHPDMGEVVPWFVDANIRGRTMVIASGPGAMISDLRTHIARVNSGGQVLRGNERADVQLVCDNRLEW</sequence>
<evidence type="ECO:0000256" key="12">
    <source>
        <dbReference type="ARBA" id="ARBA00048483"/>
    </source>
</evidence>
<keyword evidence="16" id="KW-1185">Reference proteome</keyword>
<dbReference type="Proteomes" id="UP000770015">
    <property type="component" value="Unassembled WGS sequence"/>
</dbReference>
<evidence type="ECO:0000313" key="15">
    <source>
        <dbReference type="EMBL" id="KAH6692557.1"/>
    </source>
</evidence>
<dbReference type="InterPro" id="IPR013130">
    <property type="entry name" value="Fe3_Rdtase_TM_dom"/>
</dbReference>
<evidence type="ECO:0000256" key="5">
    <source>
        <dbReference type="ARBA" id="ARBA00022475"/>
    </source>
</evidence>
<feature type="transmembrane region" description="Helical" evidence="13">
    <location>
        <begin position="181"/>
        <end position="202"/>
    </location>
</feature>
<dbReference type="SFLD" id="SFLDG01168">
    <property type="entry name" value="Ferric_reductase_subgroup_(FRE"/>
    <property type="match status" value="1"/>
</dbReference>
<evidence type="ECO:0000256" key="10">
    <source>
        <dbReference type="ARBA" id="ARBA00023065"/>
    </source>
</evidence>
<keyword evidence="4" id="KW-0813">Transport</keyword>
<evidence type="ECO:0000256" key="9">
    <source>
        <dbReference type="ARBA" id="ARBA00023002"/>
    </source>
</evidence>
<dbReference type="GO" id="GO:0005886">
    <property type="term" value="C:plasma membrane"/>
    <property type="evidence" value="ECO:0007669"/>
    <property type="project" value="UniProtKB-SubCell"/>
</dbReference>
<dbReference type="Pfam" id="PF08022">
    <property type="entry name" value="FAD_binding_8"/>
    <property type="match status" value="1"/>
</dbReference>
<feature type="transmembrane region" description="Helical" evidence="13">
    <location>
        <begin position="139"/>
        <end position="161"/>
    </location>
</feature>
<evidence type="ECO:0000313" key="16">
    <source>
        <dbReference type="Proteomes" id="UP000770015"/>
    </source>
</evidence>
<dbReference type="CDD" id="cd06186">
    <property type="entry name" value="NOX_Duox_like_FAD_NADP"/>
    <property type="match status" value="1"/>
</dbReference>
<evidence type="ECO:0000256" key="7">
    <source>
        <dbReference type="ARBA" id="ARBA00022982"/>
    </source>
</evidence>
<dbReference type="InterPro" id="IPR013112">
    <property type="entry name" value="FAD-bd_8"/>
</dbReference>
<feature type="domain" description="FAD-binding FR-type" evidence="14">
    <location>
        <begin position="353"/>
        <end position="466"/>
    </location>
</feature>
<dbReference type="SUPFAM" id="SSF52343">
    <property type="entry name" value="Ferredoxin reductase-like, C-terminal NADP-linked domain"/>
    <property type="match status" value="1"/>
</dbReference>
<dbReference type="PANTHER" id="PTHR32361">
    <property type="entry name" value="FERRIC/CUPRIC REDUCTASE TRANSMEMBRANE COMPONENT"/>
    <property type="match status" value="1"/>
</dbReference>
<feature type="transmembrane region" description="Helical" evidence="13">
    <location>
        <begin position="265"/>
        <end position="288"/>
    </location>
</feature>
<evidence type="ECO:0000256" key="8">
    <source>
        <dbReference type="ARBA" id="ARBA00022989"/>
    </source>
</evidence>
<feature type="transmembrane region" description="Helical" evidence="13">
    <location>
        <begin position="60"/>
        <end position="80"/>
    </location>
</feature>
<comment type="subcellular location">
    <subcellularLocation>
        <location evidence="1">Cell membrane</location>
        <topology evidence="1">Multi-pass membrane protein</topology>
    </subcellularLocation>
</comment>
<keyword evidence="7" id="KW-0249">Electron transport</keyword>
<feature type="transmembrane region" description="Helical" evidence="13">
    <location>
        <begin position="223"/>
        <end position="245"/>
    </location>
</feature>
<dbReference type="Pfam" id="PF01794">
    <property type="entry name" value="Ferric_reduct"/>
    <property type="match status" value="1"/>
</dbReference>
<organism evidence="15 16">
    <name type="scientific">Plectosphaerella plurivora</name>
    <dbReference type="NCBI Taxonomy" id="936078"/>
    <lineage>
        <taxon>Eukaryota</taxon>
        <taxon>Fungi</taxon>
        <taxon>Dikarya</taxon>
        <taxon>Ascomycota</taxon>
        <taxon>Pezizomycotina</taxon>
        <taxon>Sordariomycetes</taxon>
        <taxon>Hypocreomycetidae</taxon>
        <taxon>Glomerellales</taxon>
        <taxon>Plectosphaerellaceae</taxon>
        <taxon>Plectosphaerella</taxon>
    </lineage>
</organism>
<evidence type="ECO:0000259" key="14">
    <source>
        <dbReference type="PROSITE" id="PS51384"/>
    </source>
</evidence>
<dbReference type="GO" id="GO:0015677">
    <property type="term" value="P:copper ion import"/>
    <property type="evidence" value="ECO:0007669"/>
    <property type="project" value="TreeGrafter"/>
</dbReference>
<dbReference type="AlphaFoldDB" id="A0A9P8VI33"/>
<dbReference type="SFLD" id="SFLDS00052">
    <property type="entry name" value="Ferric_Reductase_Domain"/>
    <property type="match status" value="1"/>
</dbReference>
<dbReference type="SUPFAM" id="SSF63380">
    <property type="entry name" value="Riboflavin synthase domain-like"/>
    <property type="match status" value="1"/>
</dbReference>
<dbReference type="PANTHER" id="PTHR32361:SF3">
    <property type="entry name" value="REDUCTASE, PUTATIVE (AFU_ORTHOLOGUE AFUA_6G13750)-RELATED"/>
    <property type="match status" value="1"/>
</dbReference>
<evidence type="ECO:0000256" key="3">
    <source>
        <dbReference type="ARBA" id="ARBA00012668"/>
    </source>
</evidence>
<keyword evidence="6 13" id="KW-0812">Transmembrane</keyword>
<gene>
    <name evidence="15" type="ORF">F5X68DRAFT_250797</name>
</gene>
<proteinExistence type="inferred from homology"/>
<keyword evidence="8 13" id="KW-1133">Transmembrane helix</keyword>
<evidence type="ECO:0000256" key="13">
    <source>
        <dbReference type="SAM" id="Phobius"/>
    </source>
</evidence>
<dbReference type="InterPro" id="IPR017927">
    <property type="entry name" value="FAD-bd_FR_type"/>
</dbReference>
<dbReference type="PROSITE" id="PS51384">
    <property type="entry name" value="FAD_FR"/>
    <property type="match status" value="1"/>
</dbReference>
<dbReference type="InterPro" id="IPR013121">
    <property type="entry name" value="Fe_red_NAD-bd_6"/>
</dbReference>
<evidence type="ECO:0000256" key="2">
    <source>
        <dbReference type="ARBA" id="ARBA00006278"/>
    </source>
</evidence>
<dbReference type="OrthoDB" id="167398at2759"/>
<feature type="transmembrane region" description="Helical" evidence="13">
    <location>
        <begin position="300"/>
        <end position="315"/>
    </location>
</feature>
<evidence type="ECO:0000256" key="4">
    <source>
        <dbReference type="ARBA" id="ARBA00022448"/>
    </source>
</evidence>
<keyword evidence="10" id="KW-0406">Ion transport</keyword>